<gene>
    <name evidence="1" type="ORF">llap_19797</name>
</gene>
<evidence type="ECO:0000313" key="1">
    <source>
        <dbReference type="EMBL" id="PKU29899.1"/>
    </source>
</evidence>
<sequence length="106" mass="11832">MRALAEPLRSTNSQVQSKAAFAVAAFGCDADARTEIKPGVKFLSLKELSMQELTDQRAIIFINAKPQEDLAVEEKAQDSFHELTIVSPSISRKGSRERARYCLKIY</sequence>
<evidence type="ECO:0000313" key="2">
    <source>
        <dbReference type="Proteomes" id="UP000233556"/>
    </source>
</evidence>
<dbReference type="OrthoDB" id="7537227at2759"/>
<dbReference type="Proteomes" id="UP000233556">
    <property type="component" value="Unassembled WGS sequence"/>
</dbReference>
<dbReference type="AlphaFoldDB" id="A0A2I0T7Y7"/>
<accession>A0A2I0T7Y7</accession>
<reference evidence="2" key="2">
    <citation type="submission" date="2017-12" db="EMBL/GenBank/DDBJ databases">
        <title>Genome sequence of the Bar-tailed Godwit (Limosa lapponica baueri).</title>
        <authorList>
            <person name="Lima N.C.B."/>
            <person name="Parody-Merino A.M."/>
            <person name="Battley P.F."/>
            <person name="Fidler A.E."/>
            <person name="Prosdocimi F."/>
        </authorList>
    </citation>
    <scope>NUCLEOTIDE SEQUENCE [LARGE SCALE GENOMIC DNA]</scope>
</reference>
<reference evidence="2" key="1">
    <citation type="submission" date="2017-11" db="EMBL/GenBank/DDBJ databases">
        <authorList>
            <person name="Lima N.C."/>
            <person name="Parody-Merino A.M."/>
            <person name="Battley P.F."/>
            <person name="Fidler A.E."/>
            <person name="Prosdocimi F."/>
        </authorList>
    </citation>
    <scope>NUCLEOTIDE SEQUENCE [LARGE SCALE GENOMIC DNA]</scope>
</reference>
<keyword evidence="2" id="KW-1185">Reference proteome</keyword>
<dbReference type="EMBL" id="KZ515910">
    <property type="protein sequence ID" value="PKU29899.1"/>
    <property type="molecule type" value="Genomic_DNA"/>
</dbReference>
<protein>
    <submittedName>
        <fullName evidence="1">Armadillo repeat-containing protein 3 isoform x2</fullName>
    </submittedName>
</protein>
<organism evidence="1 2">
    <name type="scientific">Limosa lapponica baueri</name>
    <dbReference type="NCBI Taxonomy" id="1758121"/>
    <lineage>
        <taxon>Eukaryota</taxon>
        <taxon>Metazoa</taxon>
        <taxon>Chordata</taxon>
        <taxon>Craniata</taxon>
        <taxon>Vertebrata</taxon>
        <taxon>Euteleostomi</taxon>
        <taxon>Archelosauria</taxon>
        <taxon>Archosauria</taxon>
        <taxon>Dinosauria</taxon>
        <taxon>Saurischia</taxon>
        <taxon>Theropoda</taxon>
        <taxon>Coelurosauria</taxon>
        <taxon>Aves</taxon>
        <taxon>Neognathae</taxon>
        <taxon>Neoaves</taxon>
        <taxon>Charadriiformes</taxon>
        <taxon>Scolopacidae</taxon>
        <taxon>Limosa</taxon>
    </lineage>
</organism>
<proteinExistence type="predicted"/>
<name>A0A2I0T7Y7_LIMLA</name>